<dbReference type="EMBL" id="CP091139">
    <property type="protein sequence ID" value="UUT36437.1"/>
    <property type="molecule type" value="Genomic_DNA"/>
</dbReference>
<protein>
    <submittedName>
        <fullName evidence="2">Uncharacterized protein</fullName>
    </submittedName>
</protein>
<feature type="compositionally biased region" description="Low complexity" evidence="1">
    <location>
        <begin position="81"/>
        <end position="94"/>
    </location>
</feature>
<gene>
    <name evidence="2" type="ORF">L2X98_26345</name>
</gene>
<evidence type="ECO:0000256" key="1">
    <source>
        <dbReference type="SAM" id="MobiDB-lite"/>
    </source>
</evidence>
<dbReference type="RefSeq" id="WP_259613095.1">
    <property type="nucleotide sequence ID" value="NZ_CP091139.2"/>
</dbReference>
<evidence type="ECO:0000313" key="3">
    <source>
        <dbReference type="Proteomes" id="UP001054811"/>
    </source>
</evidence>
<organism evidence="2 3">
    <name type="scientific">Microbacterium elymi</name>
    <dbReference type="NCBI Taxonomy" id="2909587"/>
    <lineage>
        <taxon>Bacteria</taxon>
        <taxon>Bacillati</taxon>
        <taxon>Actinomycetota</taxon>
        <taxon>Actinomycetes</taxon>
        <taxon>Micrococcales</taxon>
        <taxon>Microbacteriaceae</taxon>
        <taxon>Microbacterium</taxon>
    </lineage>
</organism>
<name>A0ABY5NMQ0_9MICO</name>
<dbReference type="Proteomes" id="UP001054811">
    <property type="component" value="Chromosome"/>
</dbReference>
<sequence>MRVIASMMPVGAKIQQCSESNWSRVRVKIGQPLCVRQSTAAGRAGAGAGGAGGVGFGIGRRNPGTSPGDGACANCRAMGCSDTSVSTSTRSVGSAGFGGGPPSSRRTRGASSGIDGSTRHPRSCCAISARTSP</sequence>
<keyword evidence="3" id="KW-1185">Reference proteome</keyword>
<accession>A0ABY5NMQ0</accession>
<evidence type="ECO:0000313" key="2">
    <source>
        <dbReference type="EMBL" id="UUT36437.1"/>
    </source>
</evidence>
<proteinExistence type="predicted"/>
<feature type="region of interest" description="Disordered" evidence="1">
    <location>
        <begin position="81"/>
        <end position="133"/>
    </location>
</feature>
<reference evidence="2" key="1">
    <citation type="submission" date="2022-01" db="EMBL/GenBank/DDBJ databases">
        <title>Microbacterium eymi and Microbacterium rhizovicinus sp. nov., isolated from the rhizospheric soil of Elymus tsukushiensis, a plant native to the Dokdo Islands, Republic of Korea.</title>
        <authorList>
            <person name="Hwang Y.J."/>
        </authorList>
    </citation>
    <scope>NUCLEOTIDE SEQUENCE</scope>
    <source>
        <strain evidence="2">KUDC0405</strain>
    </source>
</reference>